<gene>
    <name evidence="2" type="ORF">HID58_049708</name>
</gene>
<proteinExistence type="predicted"/>
<organism evidence="2 3">
    <name type="scientific">Brassica napus</name>
    <name type="common">Rape</name>
    <dbReference type="NCBI Taxonomy" id="3708"/>
    <lineage>
        <taxon>Eukaryota</taxon>
        <taxon>Viridiplantae</taxon>
        <taxon>Streptophyta</taxon>
        <taxon>Embryophyta</taxon>
        <taxon>Tracheophyta</taxon>
        <taxon>Spermatophyta</taxon>
        <taxon>Magnoliopsida</taxon>
        <taxon>eudicotyledons</taxon>
        <taxon>Gunneridae</taxon>
        <taxon>Pentapetalae</taxon>
        <taxon>rosids</taxon>
        <taxon>malvids</taxon>
        <taxon>Brassicales</taxon>
        <taxon>Brassicaceae</taxon>
        <taxon>Brassiceae</taxon>
        <taxon>Brassica</taxon>
    </lineage>
</organism>
<dbReference type="InterPro" id="IPR000504">
    <property type="entry name" value="RRM_dom"/>
</dbReference>
<evidence type="ECO:0000313" key="2">
    <source>
        <dbReference type="EMBL" id="KAH0900140.1"/>
    </source>
</evidence>
<protein>
    <recommendedName>
        <fullName evidence="1">RRM domain-containing protein</fullName>
    </recommendedName>
</protein>
<reference evidence="2 3" key="1">
    <citation type="submission" date="2021-05" db="EMBL/GenBank/DDBJ databases">
        <title>Genome Assembly of Synthetic Allotetraploid Brassica napus Reveals Homoeologous Exchanges between Subgenomes.</title>
        <authorList>
            <person name="Davis J.T."/>
        </authorList>
    </citation>
    <scope>NUCLEOTIDE SEQUENCE [LARGE SCALE GENOMIC DNA]</scope>
    <source>
        <strain evidence="3">cv. Da-Ae</strain>
        <tissue evidence="2">Seedling</tissue>
    </source>
</reference>
<dbReference type="Pfam" id="PF00076">
    <property type="entry name" value="RRM_1"/>
    <property type="match status" value="1"/>
</dbReference>
<evidence type="ECO:0000259" key="1">
    <source>
        <dbReference type="Pfam" id="PF00076"/>
    </source>
</evidence>
<dbReference type="InterPro" id="IPR035979">
    <property type="entry name" value="RBD_domain_sf"/>
</dbReference>
<dbReference type="CDD" id="cd12429">
    <property type="entry name" value="RRM_DNAJC17"/>
    <property type="match status" value="1"/>
</dbReference>
<feature type="domain" description="RRM" evidence="1">
    <location>
        <begin position="176"/>
        <end position="225"/>
    </location>
</feature>
<name>A0ABQ8B5S1_BRANA</name>
<dbReference type="Gene3D" id="3.30.70.330">
    <property type="match status" value="1"/>
</dbReference>
<sequence length="402" mass="46034">MFFQNLKVDWKILFNQNRGVPFSSIHDESRDRLILPPPPLRLHIPQLWSCIRIKRHDDPDAHEKFQRVNTSYEVSKTRRDGSCLMSFLESSVRNRRRNLKWIPRGGKGAFWFAPTRAARGYDEVERIARKLKEEVDRIRAMYAKKRGGFETPESGGVDGKKKKIEVELSVEGFFGEGYTVGRLREVFEKFGGVEDVVIRSTKKKRSALIVMATKDEAVEATRTLCGDLSNPLLVRGQTDFVIAKKSGEPQSNIVGVGYQAYEDQVMERLRKREREMEGFVDHYILSSGEEALKLSEKEMSKAFKLKALNLHKRQDDPKWIWSWLYSGKAQREVLVGFEDVVIRSTIEKCSALIVMATKDEAVAVTRTLCGDLSNPLLVVPLQRAQTDFVTAKNLQKQNHRGT</sequence>
<accession>A0ABQ8B5S1</accession>
<dbReference type="SUPFAM" id="SSF54928">
    <property type="entry name" value="RNA-binding domain, RBD"/>
    <property type="match status" value="1"/>
</dbReference>
<dbReference type="EMBL" id="JAGKQM010000012">
    <property type="protein sequence ID" value="KAH0900140.1"/>
    <property type="molecule type" value="Genomic_DNA"/>
</dbReference>
<comment type="caution">
    <text evidence="2">The sequence shown here is derived from an EMBL/GenBank/DDBJ whole genome shotgun (WGS) entry which is preliminary data.</text>
</comment>
<dbReference type="PANTHER" id="PTHR45098">
    <property type="entry name" value="DNAJ DOMAIN CONTAINING PROTEIN, EXPRESSED"/>
    <property type="match status" value="1"/>
</dbReference>
<keyword evidence="3" id="KW-1185">Reference proteome</keyword>
<dbReference type="InterPro" id="IPR012677">
    <property type="entry name" value="Nucleotide-bd_a/b_plait_sf"/>
</dbReference>
<dbReference type="PANTHER" id="PTHR45098:SF1">
    <property type="entry name" value="DNAJ DOMAIN CONTAINING PROTEIN, EXPRESSED"/>
    <property type="match status" value="1"/>
</dbReference>
<evidence type="ECO:0000313" key="3">
    <source>
        <dbReference type="Proteomes" id="UP000824890"/>
    </source>
</evidence>
<dbReference type="InterPro" id="IPR034254">
    <property type="entry name" value="DNAJC17_RRM"/>
</dbReference>
<dbReference type="Proteomes" id="UP000824890">
    <property type="component" value="Unassembled WGS sequence"/>
</dbReference>